<dbReference type="SUPFAM" id="SSF54373">
    <property type="entry name" value="FAD-linked reductases, C-terminal domain"/>
    <property type="match status" value="1"/>
</dbReference>
<organism evidence="5 6">
    <name type="scientific">Paraburkholderia acidisoli</name>
    <dbReference type="NCBI Taxonomy" id="2571748"/>
    <lineage>
        <taxon>Bacteria</taxon>
        <taxon>Pseudomonadati</taxon>
        <taxon>Pseudomonadota</taxon>
        <taxon>Betaproteobacteria</taxon>
        <taxon>Burkholderiales</taxon>
        <taxon>Burkholderiaceae</taxon>
        <taxon>Paraburkholderia</taxon>
    </lineage>
</organism>
<dbReference type="SUPFAM" id="SSF51905">
    <property type="entry name" value="FAD/NAD(P)-binding domain"/>
    <property type="match status" value="1"/>
</dbReference>
<dbReference type="Gene3D" id="3.30.9.10">
    <property type="entry name" value="D-Amino Acid Oxidase, subunit A, domain 2"/>
    <property type="match status" value="1"/>
</dbReference>
<keyword evidence="2" id="KW-0560">Oxidoreductase</keyword>
<gene>
    <name evidence="5" type="ORF">FAZ98_18440</name>
</gene>
<dbReference type="Proteomes" id="UP000433577">
    <property type="component" value="Chromosome 2"/>
</dbReference>
<dbReference type="AlphaFoldDB" id="A0A7Z2JHU7"/>
<dbReference type="GO" id="GO:0005886">
    <property type="term" value="C:plasma membrane"/>
    <property type="evidence" value="ECO:0007669"/>
    <property type="project" value="TreeGrafter"/>
</dbReference>
<evidence type="ECO:0000256" key="2">
    <source>
        <dbReference type="ARBA" id="ARBA00023002"/>
    </source>
</evidence>
<dbReference type="PANTHER" id="PTHR13847:SF280">
    <property type="entry name" value="D-AMINO ACID DEHYDROGENASE"/>
    <property type="match status" value="1"/>
</dbReference>
<evidence type="ECO:0000259" key="4">
    <source>
        <dbReference type="Pfam" id="PF01266"/>
    </source>
</evidence>
<dbReference type="GO" id="GO:0055130">
    <property type="term" value="P:D-alanine catabolic process"/>
    <property type="evidence" value="ECO:0007669"/>
    <property type="project" value="TreeGrafter"/>
</dbReference>
<accession>A0A7Z2JHU7</accession>
<dbReference type="OrthoDB" id="18526at2"/>
<dbReference type="PANTHER" id="PTHR13847">
    <property type="entry name" value="SARCOSINE DEHYDROGENASE-RELATED"/>
    <property type="match status" value="1"/>
</dbReference>
<dbReference type="KEGG" id="pacs:FAZ98_18440"/>
<name>A0A7Z2JHU7_9BURK</name>
<evidence type="ECO:0000313" key="6">
    <source>
        <dbReference type="Proteomes" id="UP000433577"/>
    </source>
</evidence>
<dbReference type="InterPro" id="IPR006076">
    <property type="entry name" value="FAD-dep_OxRdtase"/>
</dbReference>
<dbReference type="GO" id="GO:0005737">
    <property type="term" value="C:cytoplasm"/>
    <property type="evidence" value="ECO:0007669"/>
    <property type="project" value="TreeGrafter"/>
</dbReference>
<feature type="region of interest" description="Disordered" evidence="3">
    <location>
        <begin position="342"/>
        <end position="367"/>
    </location>
</feature>
<evidence type="ECO:0000256" key="1">
    <source>
        <dbReference type="ARBA" id="ARBA00009410"/>
    </source>
</evidence>
<dbReference type="GO" id="GO:0008718">
    <property type="term" value="F:D-amino-acid dehydrogenase activity"/>
    <property type="evidence" value="ECO:0007669"/>
    <property type="project" value="TreeGrafter"/>
</dbReference>
<protein>
    <submittedName>
        <fullName evidence="5">FAD-dependent oxidoreductase</fullName>
    </submittedName>
</protein>
<proteinExistence type="inferred from homology"/>
<feature type="domain" description="FAD dependent oxidoreductase" evidence="4">
    <location>
        <begin position="2"/>
        <end position="418"/>
    </location>
</feature>
<evidence type="ECO:0000256" key="3">
    <source>
        <dbReference type="SAM" id="MobiDB-lite"/>
    </source>
</evidence>
<evidence type="ECO:0000313" key="5">
    <source>
        <dbReference type="EMBL" id="QGZ63744.1"/>
    </source>
</evidence>
<reference evidence="5 6" key="1">
    <citation type="submission" date="2019-12" db="EMBL/GenBank/DDBJ databases">
        <title>Paraburkholderia acidiphila 7Q-K02 sp. nov and Paraburkholderia acidisoli DHF22 sp. nov., two strains isolated from forest soil.</title>
        <authorList>
            <person name="Gao Z."/>
            <person name="Qiu L."/>
        </authorList>
    </citation>
    <scope>NUCLEOTIDE SEQUENCE [LARGE SCALE GENOMIC DNA]</scope>
    <source>
        <strain evidence="5 6">DHF22</strain>
    </source>
</reference>
<dbReference type="EMBL" id="CP046914">
    <property type="protein sequence ID" value="QGZ63744.1"/>
    <property type="molecule type" value="Genomic_DNA"/>
</dbReference>
<dbReference type="InterPro" id="IPR036188">
    <property type="entry name" value="FAD/NAD-bd_sf"/>
</dbReference>
<keyword evidence="6" id="KW-1185">Reference proteome</keyword>
<dbReference type="RefSeq" id="WP_158952734.1">
    <property type="nucleotide sequence ID" value="NZ_CP046914.1"/>
</dbReference>
<sequence length="435" mass="46027">MRVCVLGGGVIGVTTAYALAREGHEVTLVERHADVARETSHANGGQLSYAYVAPLADPGVLAKLPRMLMSRDAALRFVPQLDLHQWRWCLAFLRACTRARSRQSTAALLALGFLSQRLMHEVVAREALDFDYVRNGKLVVYRDGEALEGARRQAGFQATLGCEQHVLDGAACVALEPALASIGEQIVGGIHTPGEEAGDCDRFTRGLALAAKREGAHLELATEFTGLRTKGLRVLAAQTSAGNIEADAFVVCLGFQSQPMLAALGVHVPVYPLKGYSLTLPHANAQGAPRVSVTDAHHKVVYAPLGERLRIAGMVDLAGMSAHADEARIALLTRQARETFPEAGFPEAGSPEAGSPEAGSPEAADSGALQTWTGMRPATPDSKPLIGATHFRNLWLNTGHGALGFTLALGSAQLLADLLAGRELSIDGDAFAASR</sequence>
<comment type="similarity">
    <text evidence="1">Belongs to the DadA oxidoreductase family.</text>
</comment>
<dbReference type="NCBIfam" id="NF001933">
    <property type="entry name" value="PRK00711.1"/>
    <property type="match status" value="1"/>
</dbReference>
<dbReference type="Pfam" id="PF01266">
    <property type="entry name" value="DAO"/>
    <property type="match status" value="1"/>
</dbReference>
<dbReference type="Gene3D" id="3.50.50.60">
    <property type="entry name" value="FAD/NAD(P)-binding domain"/>
    <property type="match status" value="2"/>
</dbReference>